<feature type="domain" description="Peptidase C51" evidence="1">
    <location>
        <begin position="2"/>
        <end position="140"/>
    </location>
</feature>
<dbReference type="OrthoDB" id="3231746at2"/>
<dbReference type="PROSITE" id="PS50911">
    <property type="entry name" value="CHAP"/>
    <property type="match status" value="1"/>
</dbReference>
<organism evidence="2 3">
    <name type="scientific">Agrococcus jenensis</name>
    <dbReference type="NCBI Taxonomy" id="46353"/>
    <lineage>
        <taxon>Bacteria</taxon>
        <taxon>Bacillati</taxon>
        <taxon>Actinomycetota</taxon>
        <taxon>Actinomycetes</taxon>
        <taxon>Micrococcales</taxon>
        <taxon>Microbacteriaceae</taxon>
        <taxon>Agrococcus</taxon>
    </lineage>
</organism>
<reference evidence="2 3" key="1">
    <citation type="submission" date="2018-11" db="EMBL/GenBank/DDBJ databases">
        <title>Sequencing the genomes of 1000 actinobacteria strains.</title>
        <authorList>
            <person name="Klenk H.-P."/>
        </authorList>
    </citation>
    <scope>NUCLEOTIDE SEQUENCE [LARGE SCALE GENOMIC DNA]</scope>
    <source>
        <strain evidence="2 3">DSM 9580</strain>
    </source>
</reference>
<proteinExistence type="predicted"/>
<dbReference type="Proteomes" id="UP000275456">
    <property type="component" value="Unassembled WGS sequence"/>
</dbReference>
<protein>
    <submittedName>
        <fullName evidence="2">CHAP domain-containing protein</fullName>
    </submittedName>
</protein>
<evidence type="ECO:0000259" key="1">
    <source>
        <dbReference type="PROSITE" id="PS50911"/>
    </source>
</evidence>
<gene>
    <name evidence="2" type="ORF">EDD26_0345</name>
</gene>
<dbReference type="AlphaFoldDB" id="A0A3N2APM1"/>
<dbReference type="Pfam" id="PF05257">
    <property type="entry name" value="CHAP"/>
    <property type="match status" value="1"/>
</dbReference>
<dbReference type="EMBL" id="RKHJ01000001">
    <property type="protein sequence ID" value="ROR64993.1"/>
    <property type="molecule type" value="Genomic_DNA"/>
</dbReference>
<dbReference type="Gene3D" id="3.90.1720.10">
    <property type="entry name" value="endopeptidase domain like (from Nostoc punctiforme)"/>
    <property type="match status" value="1"/>
</dbReference>
<dbReference type="RefSeq" id="WP_123696137.1">
    <property type="nucleotide sequence ID" value="NZ_RKHJ01000001.1"/>
</dbReference>
<dbReference type="InterPro" id="IPR007921">
    <property type="entry name" value="CHAP_dom"/>
</dbReference>
<evidence type="ECO:0000313" key="2">
    <source>
        <dbReference type="EMBL" id="ROR64993.1"/>
    </source>
</evidence>
<evidence type="ECO:0000313" key="3">
    <source>
        <dbReference type="Proteomes" id="UP000275456"/>
    </source>
</evidence>
<name>A0A3N2APM1_9MICO</name>
<dbReference type="InterPro" id="IPR038765">
    <property type="entry name" value="Papain-like_cys_pep_sf"/>
</dbReference>
<comment type="caution">
    <text evidence="2">The sequence shown here is derived from an EMBL/GenBank/DDBJ whole genome shotgun (WGS) entry which is preliminary data.</text>
</comment>
<accession>A0A3N2APM1</accession>
<dbReference type="SUPFAM" id="SSF54001">
    <property type="entry name" value="Cysteine proteinases"/>
    <property type="match status" value="1"/>
</dbReference>
<sequence length="292" mass="32120">MITFAEWLEDVEGKEIDNSAGQPHPQCTDLVRDYYMRVLGAPWGIGHVADFAWQWWTEFETDVDRPSRWLQRVAGDARAQWGDVAIWSAAMTRPQSESGHVAVVERDRGPSLDVMNQNFMGHRYSERSTIRKRHLLGYLRPIQPLAGAPGVASAHDSKAEGELTMSEAAEIRAEIAALRDHLDNLLSPGGRGRYSWGDVTVDELRAMVQKVDDASKRLDETLAYVKAIREGQIAPGQYSYDQAILALVQGLTGSVGRLKARPALDVDALAAQLKDGLGADAASDLAKRLSDG</sequence>
<keyword evidence="3" id="KW-1185">Reference proteome</keyword>